<dbReference type="AlphaFoldDB" id="A0A2Z4Y8P2"/>
<evidence type="ECO:0000313" key="2">
    <source>
        <dbReference type="Proteomes" id="UP000262583"/>
    </source>
</evidence>
<dbReference type="Proteomes" id="UP000262583">
    <property type="component" value="Chromosome"/>
</dbReference>
<accession>A0A2Z4Y8P2</accession>
<protein>
    <submittedName>
        <fullName evidence="1">Uncharacterized protein</fullName>
    </submittedName>
</protein>
<reference evidence="1 2" key="1">
    <citation type="submission" date="2018-05" db="EMBL/GenBank/DDBJ databases">
        <title>A metagenomic window into the 2 km-deep terrestrial subsurface aquifer revealed taxonomically and functionally diverse microbial community comprising novel uncultured bacterial lineages.</title>
        <authorList>
            <person name="Kadnikov V.V."/>
            <person name="Mardanov A.V."/>
            <person name="Beletsky A.V."/>
            <person name="Banks D."/>
            <person name="Pimenov N.V."/>
            <person name="Frank Y.A."/>
            <person name="Karnachuk O.V."/>
            <person name="Ravin N.V."/>
        </authorList>
    </citation>
    <scope>NUCLEOTIDE SEQUENCE [LARGE SCALE GENOMIC DNA]</scope>
    <source>
        <strain evidence="1">BY</strain>
    </source>
</reference>
<evidence type="ECO:0000313" key="1">
    <source>
        <dbReference type="EMBL" id="AXA37042.1"/>
    </source>
</evidence>
<proteinExistence type="predicted"/>
<sequence>MALGDLTLCDIVIQRWCILLVPDDQPMGTMGEGKRGKFLLI</sequence>
<dbReference type="KEGG" id="schv:BRCON_2265"/>
<organism evidence="1 2">
    <name type="scientific">Sumerlaea chitinivorans</name>
    <dbReference type="NCBI Taxonomy" id="2250252"/>
    <lineage>
        <taxon>Bacteria</taxon>
        <taxon>Candidatus Sumerlaeota</taxon>
        <taxon>Candidatus Sumerlaeia</taxon>
        <taxon>Candidatus Sumerlaeales</taxon>
        <taxon>Candidatus Sumerlaeaceae</taxon>
        <taxon>Candidatus Sumerlaea</taxon>
    </lineage>
</organism>
<dbReference type="EMBL" id="CP030759">
    <property type="protein sequence ID" value="AXA37042.1"/>
    <property type="molecule type" value="Genomic_DNA"/>
</dbReference>
<gene>
    <name evidence="1" type="ORF">BRCON_2265</name>
</gene>
<name>A0A2Z4Y8P2_SUMC1</name>